<name>A0A1G2BXT5_9BACT</name>
<protein>
    <submittedName>
        <fullName evidence="1">Addiction module toxin RelE</fullName>
    </submittedName>
</protein>
<gene>
    <name evidence="1" type="ORF">A3H70_05740</name>
</gene>
<accession>A0A1G2BXT5</accession>
<sequence>MQNKNTIWLGPTLHDLKKFPDKVRKHIGFALYLAQQGLTHEDAKPLKGFKVTVWEIVSQHHGNAYRAVYTVKIKDIVYILHMFQKKSKDGITTPKKEIDLIKKRLQLIL</sequence>
<comment type="caution">
    <text evidence="1">The sequence shown here is derived from an EMBL/GenBank/DDBJ whole genome shotgun (WGS) entry which is preliminary data.</text>
</comment>
<dbReference type="EMBL" id="MHKO01000004">
    <property type="protein sequence ID" value="OGY93140.1"/>
    <property type="molecule type" value="Genomic_DNA"/>
</dbReference>
<reference evidence="1 2" key="1">
    <citation type="journal article" date="2016" name="Nat. Commun.">
        <title>Thousands of microbial genomes shed light on interconnected biogeochemical processes in an aquifer system.</title>
        <authorList>
            <person name="Anantharaman K."/>
            <person name="Brown C.T."/>
            <person name="Hug L.A."/>
            <person name="Sharon I."/>
            <person name="Castelle C.J."/>
            <person name="Probst A.J."/>
            <person name="Thomas B.C."/>
            <person name="Singh A."/>
            <person name="Wilkins M.J."/>
            <person name="Karaoz U."/>
            <person name="Brodie E.L."/>
            <person name="Williams K.H."/>
            <person name="Hubbard S.S."/>
            <person name="Banfield J.F."/>
        </authorList>
    </citation>
    <scope>NUCLEOTIDE SEQUENCE [LARGE SCALE GENOMIC DNA]</scope>
</reference>
<evidence type="ECO:0000313" key="2">
    <source>
        <dbReference type="Proteomes" id="UP000178109"/>
    </source>
</evidence>
<evidence type="ECO:0000313" key="1">
    <source>
        <dbReference type="EMBL" id="OGY93140.1"/>
    </source>
</evidence>
<dbReference type="InterPro" id="IPR009241">
    <property type="entry name" value="HigB-like"/>
</dbReference>
<dbReference type="STRING" id="1798553.A3H70_05740"/>
<proteinExistence type="predicted"/>
<dbReference type="AlphaFoldDB" id="A0A1G2BXT5"/>
<dbReference type="Proteomes" id="UP000178109">
    <property type="component" value="Unassembled WGS sequence"/>
</dbReference>
<organism evidence="1 2">
    <name type="scientific">Candidatus Komeilibacteria bacterium RIFCSPLOWO2_02_FULL_48_11</name>
    <dbReference type="NCBI Taxonomy" id="1798553"/>
    <lineage>
        <taxon>Bacteria</taxon>
        <taxon>Candidatus Komeiliibacteriota</taxon>
    </lineage>
</organism>
<dbReference type="Pfam" id="PF05973">
    <property type="entry name" value="Gp49"/>
    <property type="match status" value="1"/>
</dbReference>